<comment type="similarity">
    <text evidence="1 6 7">Belongs to the EF-Ts family.</text>
</comment>
<reference evidence="11" key="2">
    <citation type="journal article" date="2016" name="Genome Announc.">
        <title>Draft Genome Sequences of Two Novel Amoeba-Resistant Intranuclear Bacteria, 'Candidatus Berkiella cookevillensis' and 'Candidatus Berkiella aquae'.</title>
        <authorList>
            <person name="Mehari Y.T."/>
            <person name="Arivett B.A."/>
            <person name="Farone A.L."/>
            <person name="Gunderson J.H."/>
            <person name="Farone M.B."/>
        </authorList>
    </citation>
    <scope>NUCLEOTIDE SEQUENCE</scope>
    <source>
        <strain evidence="11">HT99</strain>
    </source>
</reference>
<evidence type="ECO:0000256" key="7">
    <source>
        <dbReference type="RuleBase" id="RU000642"/>
    </source>
</evidence>
<dbReference type="AlphaFoldDB" id="A0A0Q9YKD9"/>
<dbReference type="Gene3D" id="3.30.479.20">
    <property type="entry name" value="Elongation factor Ts, dimerisation domain"/>
    <property type="match status" value="2"/>
</dbReference>
<evidence type="ECO:0000256" key="4">
    <source>
        <dbReference type="ARBA" id="ARBA00022768"/>
    </source>
</evidence>
<feature type="region of interest" description="Involved in Mg(2+) ion dislocation from EF-Tu" evidence="6">
    <location>
        <begin position="81"/>
        <end position="84"/>
    </location>
</feature>
<dbReference type="SUPFAM" id="SSF54713">
    <property type="entry name" value="Elongation factor Ts (EF-Ts), dimerisation domain"/>
    <property type="match status" value="2"/>
</dbReference>
<dbReference type="Pfam" id="PF00889">
    <property type="entry name" value="EF_TS"/>
    <property type="match status" value="1"/>
</dbReference>
<dbReference type="Gene3D" id="1.10.286.20">
    <property type="match status" value="1"/>
</dbReference>
<dbReference type="PANTHER" id="PTHR11741:SF0">
    <property type="entry name" value="ELONGATION FACTOR TS, MITOCHONDRIAL"/>
    <property type="match status" value="1"/>
</dbReference>
<dbReference type="PATRIC" id="fig|1590043.3.peg.1771"/>
<dbReference type="FunFam" id="1.10.8.10:FF:000001">
    <property type="entry name" value="Elongation factor Ts"/>
    <property type="match status" value="1"/>
</dbReference>
<evidence type="ECO:0000256" key="6">
    <source>
        <dbReference type="HAMAP-Rule" id="MF_00050"/>
    </source>
</evidence>
<dbReference type="GO" id="GO:0005737">
    <property type="term" value="C:cytoplasm"/>
    <property type="evidence" value="ECO:0007669"/>
    <property type="project" value="UniProtKB-SubCell"/>
</dbReference>
<gene>
    <name evidence="6 10" type="primary">tsf</name>
    <name evidence="11" type="ORF">HT99x_006890</name>
    <name evidence="10" type="ORF">HT99x_01735</name>
</gene>
<dbReference type="PANTHER" id="PTHR11741">
    <property type="entry name" value="ELONGATION FACTOR TS"/>
    <property type="match status" value="1"/>
</dbReference>
<dbReference type="InterPro" id="IPR001816">
    <property type="entry name" value="Transl_elong_EFTs/EF1B"/>
</dbReference>
<dbReference type="InterPro" id="IPR018101">
    <property type="entry name" value="Transl_elong_Ts_CS"/>
</dbReference>
<organism evidence="10">
    <name type="scientific">Candidatus Berkiella aquae</name>
    <dbReference type="NCBI Taxonomy" id="295108"/>
    <lineage>
        <taxon>Bacteria</taxon>
        <taxon>Pseudomonadati</taxon>
        <taxon>Pseudomonadota</taxon>
        <taxon>Gammaproteobacteria</taxon>
        <taxon>Candidatus Berkiellales</taxon>
        <taxon>Candidatus Berkiellaceae</taxon>
        <taxon>Candidatus Berkiella</taxon>
    </lineage>
</organism>
<dbReference type="EMBL" id="LKAJ02000001">
    <property type="protein sequence ID" value="MCS5711153.1"/>
    <property type="molecule type" value="Genomic_DNA"/>
</dbReference>
<feature type="domain" description="Translation elongation factor EFTs/EF1B dimerisation" evidence="9">
    <location>
        <begin position="72"/>
        <end position="274"/>
    </location>
</feature>
<dbReference type="EMBL" id="LKAJ01000006">
    <property type="protein sequence ID" value="KRG21179.1"/>
    <property type="molecule type" value="Genomic_DNA"/>
</dbReference>
<dbReference type="Proteomes" id="UP000051497">
    <property type="component" value="Unassembled WGS sequence"/>
</dbReference>
<keyword evidence="12" id="KW-1185">Reference proteome</keyword>
<dbReference type="NCBIfam" id="TIGR00116">
    <property type="entry name" value="tsf"/>
    <property type="match status" value="1"/>
</dbReference>
<evidence type="ECO:0000256" key="5">
    <source>
        <dbReference type="ARBA" id="ARBA00022917"/>
    </source>
</evidence>
<comment type="subcellular location">
    <subcellularLocation>
        <location evidence="6 8">Cytoplasm</location>
    </subcellularLocation>
</comment>
<dbReference type="FunFam" id="1.10.286.20:FF:000001">
    <property type="entry name" value="Elongation factor Ts"/>
    <property type="match status" value="1"/>
</dbReference>
<sequence>MAEQITAEMVKLLRERTGAGMMECKKALVEAKGDMAVAEDLIAKSGNKKADKSASRTAAQGRIAIANSHTNAVMIEINCETDFVARDDSFIQFCQAVADLALAKDCQDVESLLALPFEGATSVEEARKAIIVRIGENIQIRRLTSYKAQAKQRIGSYIHNARIGTLVLIEGGNEEIAKELAMHIAAMKPQFIAPNEIPEAIVAKEKEIFMERAKQSGKPDNILEKIVQGQLQKFAAEICLLGQPFFKDPDQTIEAVLKPLNATVISMLRYEVGEGIEVIKKSFEEEVMEQARGSKQ</sequence>
<evidence type="ECO:0000256" key="1">
    <source>
        <dbReference type="ARBA" id="ARBA00005532"/>
    </source>
</evidence>
<keyword evidence="5 6" id="KW-0648">Protein biosynthesis</keyword>
<dbReference type="PROSITE" id="PS01126">
    <property type="entry name" value="EF_TS_1"/>
    <property type="match status" value="1"/>
</dbReference>
<evidence type="ECO:0000313" key="12">
    <source>
        <dbReference type="Proteomes" id="UP000051497"/>
    </source>
</evidence>
<comment type="caution">
    <text evidence="10">The sequence shown here is derived from an EMBL/GenBank/DDBJ whole genome shotgun (WGS) entry which is preliminary data.</text>
</comment>
<evidence type="ECO:0000256" key="8">
    <source>
        <dbReference type="RuleBase" id="RU000643"/>
    </source>
</evidence>
<comment type="function">
    <text evidence="6 7">Associates with the EF-Tu.GDP complex and induces the exchange of GDP to GTP. It remains bound to the aminoacyl-tRNA.EF-Tu.GTP complex up to the GTP hydrolysis stage on the ribosome.</text>
</comment>
<dbReference type="RefSeq" id="WP_075066360.1">
    <property type="nucleotide sequence ID" value="NZ_LKAJ02000001.1"/>
</dbReference>
<evidence type="ECO:0000256" key="2">
    <source>
        <dbReference type="ARBA" id="ARBA00016956"/>
    </source>
</evidence>
<dbReference type="Gene3D" id="1.10.8.10">
    <property type="entry name" value="DNA helicase RuvA subunit, C-terminal domain"/>
    <property type="match status" value="1"/>
</dbReference>
<evidence type="ECO:0000256" key="3">
    <source>
        <dbReference type="ARBA" id="ARBA00022490"/>
    </source>
</evidence>
<dbReference type="GO" id="GO:0003746">
    <property type="term" value="F:translation elongation factor activity"/>
    <property type="evidence" value="ECO:0007669"/>
    <property type="project" value="UniProtKB-UniRule"/>
</dbReference>
<dbReference type="InterPro" id="IPR036402">
    <property type="entry name" value="EF-Ts_dimer_sf"/>
</dbReference>
<evidence type="ECO:0000259" key="9">
    <source>
        <dbReference type="Pfam" id="PF00889"/>
    </source>
</evidence>
<reference evidence="10" key="1">
    <citation type="submission" date="2015-09" db="EMBL/GenBank/DDBJ databases">
        <title>Draft Genome Sequences of Two Novel Amoeba-resistant Intranuclear Bacteria, Candidatus Berkiella cookevillensis and Candidatus Berkiella aquae.</title>
        <authorList>
            <person name="Mehari Y.T."/>
            <person name="Arivett B.A."/>
            <person name="Farone A.L."/>
            <person name="Gunderson J.H."/>
            <person name="Farone M.B."/>
        </authorList>
    </citation>
    <scope>NUCLEOTIDE SEQUENCE [LARGE SCALE GENOMIC DNA]</scope>
    <source>
        <strain evidence="10">HT99</strain>
    </source>
</reference>
<proteinExistence type="inferred from homology"/>
<name>A0A0Q9YKD9_9GAMM</name>
<dbReference type="PROSITE" id="PS01127">
    <property type="entry name" value="EF_TS_2"/>
    <property type="match status" value="1"/>
</dbReference>
<evidence type="ECO:0000313" key="11">
    <source>
        <dbReference type="EMBL" id="MCS5711153.1"/>
    </source>
</evidence>
<accession>A0A0Q9YKD9</accession>
<keyword evidence="3 6" id="KW-0963">Cytoplasm</keyword>
<dbReference type="HAMAP" id="MF_00050">
    <property type="entry name" value="EF_Ts"/>
    <property type="match status" value="1"/>
</dbReference>
<dbReference type="SUPFAM" id="SSF46934">
    <property type="entry name" value="UBA-like"/>
    <property type="match status" value="1"/>
</dbReference>
<dbReference type="InterPro" id="IPR014039">
    <property type="entry name" value="Transl_elong_EFTs/EF1B_dimer"/>
</dbReference>
<protein>
    <recommendedName>
        <fullName evidence="2 6">Elongation factor Ts</fullName>
        <shortName evidence="6">EF-Ts</shortName>
    </recommendedName>
</protein>
<dbReference type="STRING" id="295108.HT99x_01735"/>
<keyword evidence="4 6" id="KW-0251">Elongation factor</keyword>
<evidence type="ECO:0000313" key="10">
    <source>
        <dbReference type="EMBL" id="KRG21179.1"/>
    </source>
</evidence>
<dbReference type="InterPro" id="IPR009060">
    <property type="entry name" value="UBA-like_sf"/>
</dbReference>
<dbReference type="CDD" id="cd14275">
    <property type="entry name" value="UBA_EF-Ts"/>
    <property type="match status" value="1"/>
</dbReference>
<reference evidence="11" key="3">
    <citation type="submission" date="2021-06" db="EMBL/GenBank/DDBJ databases">
        <title>Genomic Description and Analysis of Intracellular Bacteria, Candidatus Berkiella cookevillensis and Candidatus Berkiella aquae.</title>
        <authorList>
            <person name="Kidane D.T."/>
            <person name="Mehari Y.T."/>
            <person name="Rice F.C."/>
            <person name="Arivett B.A."/>
            <person name="Farone A.L."/>
            <person name="Berk S.G."/>
            <person name="Farone M.B."/>
        </authorList>
    </citation>
    <scope>NUCLEOTIDE SEQUENCE</scope>
    <source>
        <strain evidence="11">HT99</strain>
    </source>
</reference>